<evidence type="ECO:0000313" key="2">
    <source>
        <dbReference type="Proteomes" id="UP000800035"/>
    </source>
</evidence>
<sequence length="80" mass="8746">MGGEITVDANTLVTSTEVDEMNLLRRIASRALHILFAIYVAAFLDRANIPNALTMVLQKDMGLAIKPTSSYASFHPIRAV</sequence>
<organism evidence="1 2">
    <name type="scientific">Byssothecium circinans</name>
    <dbReference type="NCBI Taxonomy" id="147558"/>
    <lineage>
        <taxon>Eukaryota</taxon>
        <taxon>Fungi</taxon>
        <taxon>Dikarya</taxon>
        <taxon>Ascomycota</taxon>
        <taxon>Pezizomycotina</taxon>
        <taxon>Dothideomycetes</taxon>
        <taxon>Pleosporomycetidae</taxon>
        <taxon>Pleosporales</taxon>
        <taxon>Massarineae</taxon>
        <taxon>Massarinaceae</taxon>
        <taxon>Byssothecium</taxon>
    </lineage>
</organism>
<dbReference type="EMBL" id="ML976978">
    <property type="protein sequence ID" value="KAF1962633.1"/>
    <property type="molecule type" value="Genomic_DNA"/>
</dbReference>
<reference evidence="1" key="1">
    <citation type="journal article" date="2020" name="Stud. Mycol.">
        <title>101 Dothideomycetes genomes: a test case for predicting lifestyles and emergence of pathogens.</title>
        <authorList>
            <person name="Haridas S."/>
            <person name="Albert R."/>
            <person name="Binder M."/>
            <person name="Bloem J."/>
            <person name="Labutti K."/>
            <person name="Salamov A."/>
            <person name="Andreopoulos B."/>
            <person name="Baker S."/>
            <person name="Barry K."/>
            <person name="Bills G."/>
            <person name="Bluhm B."/>
            <person name="Cannon C."/>
            <person name="Castanera R."/>
            <person name="Culley D."/>
            <person name="Daum C."/>
            <person name="Ezra D."/>
            <person name="Gonzalez J."/>
            <person name="Henrissat B."/>
            <person name="Kuo A."/>
            <person name="Liang C."/>
            <person name="Lipzen A."/>
            <person name="Lutzoni F."/>
            <person name="Magnuson J."/>
            <person name="Mondo S."/>
            <person name="Nolan M."/>
            <person name="Ohm R."/>
            <person name="Pangilinan J."/>
            <person name="Park H.-J."/>
            <person name="Ramirez L."/>
            <person name="Alfaro M."/>
            <person name="Sun H."/>
            <person name="Tritt A."/>
            <person name="Yoshinaga Y."/>
            <person name="Zwiers L.-H."/>
            <person name="Turgeon B."/>
            <person name="Goodwin S."/>
            <person name="Spatafora J."/>
            <person name="Crous P."/>
            <person name="Grigoriev I."/>
        </authorList>
    </citation>
    <scope>NUCLEOTIDE SEQUENCE</scope>
    <source>
        <strain evidence="1">CBS 675.92</strain>
    </source>
</reference>
<gene>
    <name evidence="1" type="ORF">CC80DRAFT_541787</name>
</gene>
<dbReference type="Proteomes" id="UP000800035">
    <property type="component" value="Unassembled WGS sequence"/>
</dbReference>
<dbReference type="OrthoDB" id="2962993at2759"/>
<evidence type="ECO:0000313" key="1">
    <source>
        <dbReference type="EMBL" id="KAF1962633.1"/>
    </source>
</evidence>
<protein>
    <recommendedName>
        <fullName evidence="3">Major facilitator superfamily (MFS) profile domain-containing protein</fullName>
    </recommendedName>
</protein>
<keyword evidence="2" id="KW-1185">Reference proteome</keyword>
<proteinExistence type="predicted"/>
<dbReference type="AlphaFoldDB" id="A0A6A5UBT8"/>
<accession>A0A6A5UBT8</accession>
<name>A0A6A5UBT8_9PLEO</name>
<evidence type="ECO:0008006" key="3">
    <source>
        <dbReference type="Google" id="ProtNLM"/>
    </source>
</evidence>